<evidence type="ECO:0000256" key="1">
    <source>
        <dbReference type="SAM" id="MobiDB-lite"/>
    </source>
</evidence>
<evidence type="ECO:0000256" key="3">
    <source>
        <dbReference type="SAM" id="SignalP"/>
    </source>
</evidence>
<dbReference type="AlphaFoldDB" id="A0A8J3ZUB5"/>
<evidence type="ECO:0000313" key="5">
    <source>
        <dbReference type="Proteomes" id="UP000635606"/>
    </source>
</evidence>
<proteinExistence type="predicted"/>
<evidence type="ECO:0000256" key="2">
    <source>
        <dbReference type="SAM" id="Phobius"/>
    </source>
</evidence>
<feature type="chain" id="PRO_5035224768" description="CinY protein" evidence="3">
    <location>
        <begin position="25"/>
        <end position="355"/>
    </location>
</feature>
<name>A0A8J3ZUB5_9ACTN</name>
<evidence type="ECO:0000313" key="4">
    <source>
        <dbReference type="EMBL" id="GIJ67640.1"/>
    </source>
</evidence>
<feature type="region of interest" description="Disordered" evidence="1">
    <location>
        <begin position="180"/>
        <end position="209"/>
    </location>
</feature>
<sequence>MVRRVVASLVLAAAIMGPAGRATAFGTIDTAGQNREHERITRAAVACTGPDRFCFEPRSADQLAGQGKRFGAVGAPDLTEPFDPTAHCDGADYLDGDYPRTRDAATASLRACVDHLRGRFREAVDRAAHLLDAEGAIVPAAVDLGTDCEFDSPREQRAKCRALESFGRALHGVQDFYSHSNWTDEADPTRPTGADNPPGLGLPTPSPVLDLRRDRTPTVPPGLSTGCFVLHDSVPGVEECARRVTHAGLNKDLGTIDPRTGEATDPTTARGRVGRNFARAVAGAVTETRRQWRDLRAELRARYGAAKASLMVCALRLDRPTAGCRGIPTAVAAGVLVGVVGLVLFGLHRRRPRRP</sequence>
<evidence type="ECO:0008006" key="6">
    <source>
        <dbReference type="Google" id="ProtNLM"/>
    </source>
</evidence>
<keyword evidence="2" id="KW-0472">Membrane</keyword>
<organism evidence="4 5">
    <name type="scientific">Virgisporangium ochraceum</name>
    <dbReference type="NCBI Taxonomy" id="65505"/>
    <lineage>
        <taxon>Bacteria</taxon>
        <taxon>Bacillati</taxon>
        <taxon>Actinomycetota</taxon>
        <taxon>Actinomycetes</taxon>
        <taxon>Micromonosporales</taxon>
        <taxon>Micromonosporaceae</taxon>
        <taxon>Virgisporangium</taxon>
    </lineage>
</organism>
<keyword evidence="2" id="KW-1133">Transmembrane helix</keyword>
<protein>
    <recommendedName>
        <fullName evidence="6">CinY protein</fullName>
    </recommendedName>
</protein>
<reference evidence="4" key="1">
    <citation type="submission" date="2021-01" db="EMBL/GenBank/DDBJ databases">
        <title>Whole genome shotgun sequence of Virgisporangium ochraceum NBRC 16418.</title>
        <authorList>
            <person name="Komaki H."/>
            <person name="Tamura T."/>
        </authorList>
    </citation>
    <scope>NUCLEOTIDE SEQUENCE</scope>
    <source>
        <strain evidence="4">NBRC 16418</strain>
    </source>
</reference>
<keyword evidence="2" id="KW-0812">Transmembrane</keyword>
<accession>A0A8J3ZUB5</accession>
<gene>
    <name evidence="4" type="ORF">Voc01_025570</name>
</gene>
<keyword evidence="5" id="KW-1185">Reference proteome</keyword>
<dbReference type="RefSeq" id="WP_203927598.1">
    <property type="nucleotide sequence ID" value="NZ_BOPH01000028.1"/>
</dbReference>
<comment type="caution">
    <text evidence="4">The sequence shown here is derived from an EMBL/GenBank/DDBJ whole genome shotgun (WGS) entry which is preliminary data.</text>
</comment>
<feature type="transmembrane region" description="Helical" evidence="2">
    <location>
        <begin position="326"/>
        <end position="347"/>
    </location>
</feature>
<dbReference type="Proteomes" id="UP000635606">
    <property type="component" value="Unassembled WGS sequence"/>
</dbReference>
<feature type="signal peptide" evidence="3">
    <location>
        <begin position="1"/>
        <end position="24"/>
    </location>
</feature>
<dbReference type="EMBL" id="BOPH01000028">
    <property type="protein sequence ID" value="GIJ67640.1"/>
    <property type="molecule type" value="Genomic_DNA"/>
</dbReference>
<keyword evidence="3" id="KW-0732">Signal</keyword>